<name>E8KJK7_9PAST</name>
<dbReference type="SUPFAM" id="SSF52540">
    <property type="entry name" value="P-loop containing nucleoside triphosphate hydrolases"/>
    <property type="match status" value="1"/>
</dbReference>
<keyword evidence="3" id="KW-1185">Reference proteome</keyword>
<reference evidence="2 3" key="1">
    <citation type="submission" date="2011-01" db="EMBL/GenBank/DDBJ databases">
        <authorList>
            <person name="Muzny D."/>
            <person name="Qin X."/>
            <person name="Deng J."/>
            <person name="Jiang H."/>
            <person name="Liu Y."/>
            <person name="Qu J."/>
            <person name="Song X.-Z."/>
            <person name="Zhang L."/>
            <person name="Thornton R."/>
            <person name="Coyle M."/>
            <person name="Francisco L."/>
            <person name="Jackson L."/>
            <person name="Javaid M."/>
            <person name="Korchina V."/>
            <person name="Kovar C."/>
            <person name="Mata R."/>
            <person name="Mathew T."/>
            <person name="Ngo R."/>
            <person name="Nguyen L."/>
            <person name="Nguyen N."/>
            <person name="Okwuonu G."/>
            <person name="Ongeri F."/>
            <person name="Pham C."/>
            <person name="Simmons D."/>
            <person name="Wilczek-Boney K."/>
            <person name="Hale W."/>
            <person name="Jakkamsetti A."/>
            <person name="Pham P."/>
            <person name="Ruth R."/>
            <person name="San Lucas F."/>
            <person name="Warren J."/>
            <person name="Zhang J."/>
            <person name="Zhao Z."/>
            <person name="Zhou C."/>
            <person name="Zhu D."/>
            <person name="Lee S."/>
            <person name="Bess C."/>
            <person name="Blankenburg K."/>
            <person name="Forbes L."/>
            <person name="Fu Q."/>
            <person name="Gubbala S."/>
            <person name="Hirani K."/>
            <person name="Jayaseelan J.C."/>
            <person name="Lara F."/>
            <person name="Munidasa M."/>
            <person name="Palculict T."/>
            <person name="Patil S."/>
            <person name="Pu L.-L."/>
            <person name="Saada N."/>
            <person name="Tang L."/>
            <person name="Weissenberger G."/>
            <person name="Zhu Y."/>
            <person name="Hemphill L."/>
            <person name="Shang Y."/>
            <person name="Youmans B."/>
            <person name="Ayvaz T."/>
            <person name="Ross M."/>
            <person name="Santibanez J."/>
            <person name="Aqrawi P."/>
            <person name="Gross S."/>
            <person name="Joshi V."/>
            <person name="Fowler G."/>
            <person name="Nazareth L."/>
            <person name="Reid J."/>
            <person name="Worley K."/>
            <person name="Petrosino J."/>
            <person name="Highlander S."/>
            <person name="Gibbs R."/>
        </authorList>
    </citation>
    <scope>NUCLEOTIDE SEQUENCE [LARGE SCALE GENOMIC DNA]</scope>
    <source>
        <strain evidence="2 3">ATCC 25976</strain>
    </source>
</reference>
<dbReference type="RefSeq" id="WP_005624502.1">
    <property type="nucleotide sequence ID" value="NZ_GL831081.1"/>
</dbReference>
<evidence type="ECO:0000313" key="3">
    <source>
        <dbReference type="Proteomes" id="UP000005467"/>
    </source>
</evidence>
<dbReference type="HOGENOM" id="CLU_1718452_0_0_6"/>
<dbReference type="Proteomes" id="UP000005467">
    <property type="component" value="Unassembled WGS sequence"/>
</dbReference>
<feature type="domain" description="AAA" evidence="1">
    <location>
        <begin position="1"/>
        <end position="99"/>
    </location>
</feature>
<proteinExistence type="predicted"/>
<evidence type="ECO:0000259" key="1">
    <source>
        <dbReference type="Pfam" id="PF13614"/>
    </source>
</evidence>
<accession>E8KJK7</accession>
<dbReference type="PANTHER" id="PTHR32309:SF32">
    <property type="entry name" value="TYROSINE-PROTEIN KINASE ETK-RELATED"/>
    <property type="match status" value="1"/>
</dbReference>
<dbReference type="InterPro" id="IPR027417">
    <property type="entry name" value="P-loop_NTPase"/>
</dbReference>
<gene>
    <name evidence="2" type="ORF">HMPREF0027_2024</name>
</gene>
<dbReference type="InterPro" id="IPR050445">
    <property type="entry name" value="Bact_polysacc_biosynth/exp"/>
</dbReference>
<comment type="caution">
    <text evidence="2">The sequence shown here is derived from an EMBL/GenBank/DDBJ whole genome shotgun (WGS) entry which is preliminary data.</text>
</comment>
<dbReference type="AlphaFoldDB" id="E8KJK7"/>
<dbReference type="InterPro" id="IPR025669">
    <property type="entry name" value="AAA_dom"/>
</dbReference>
<sequence>MAKSGKKVLLIDFDTRYSYLDKMFDTENKNGIGEALTQSLPFESVVNPAANAHFDMISKGKITENLSEYLLGERFQQLLSWANTHYDLVIIDTPPVLSSNDAAIIGQLCWHCDPSRQIWRNDSSRVRSDTPAFCENRRETQWFCTKLHKTDR</sequence>
<dbReference type="Pfam" id="PF13614">
    <property type="entry name" value="AAA_31"/>
    <property type="match status" value="1"/>
</dbReference>
<evidence type="ECO:0000313" key="2">
    <source>
        <dbReference type="EMBL" id="EFX90863.1"/>
    </source>
</evidence>
<dbReference type="EMBL" id="AEVG01000133">
    <property type="protein sequence ID" value="EFX90863.1"/>
    <property type="molecule type" value="Genomic_DNA"/>
</dbReference>
<dbReference type="GO" id="GO:0004713">
    <property type="term" value="F:protein tyrosine kinase activity"/>
    <property type="evidence" value="ECO:0007669"/>
    <property type="project" value="TreeGrafter"/>
</dbReference>
<organism evidence="2 3">
    <name type="scientific">Actinobacillus ureae ATCC 25976</name>
    <dbReference type="NCBI Taxonomy" id="887324"/>
    <lineage>
        <taxon>Bacteria</taxon>
        <taxon>Pseudomonadati</taxon>
        <taxon>Pseudomonadota</taxon>
        <taxon>Gammaproteobacteria</taxon>
        <taxon>Pasteurellales</taxon>
        <taxon>Pasteurellaceae</taxon>
        <taxon>Actinobacillus</taxon>
    </lineage>
</organism>
<dbReference type="GO" id="GO:0005886">
    <property type="term" value="C:plasma membrane"/>
    <property type="evidence" value="ECO:0007669"/>
    <property type="project" value="TreeGrafter"/>
</dbReference>
<dbReference type="Gene3D" id="3.40.50.300">
    <property type="entry name" value="P-loop containing nucleotide triphosphate hydrolases"/>
    <property type="match status" value="1"/>
</dbReference>
<protein>
    <recommendedName>
        <fullName evidence="1">AAA domain-containing protein</fullName>
    </recommendedName>
</protein>
<dbReference type="PANTHER" id="PTHR32309">
    <property type="entry name" value="TYROSINE-PROTEIN KINASE"/>
    <property type="match status" value="1"/>
</dbReference>